<evidence type="ECO:0000259" key="11">
    <source>
        <dbReference type="Pfam" id="PF00266"/>
    </source>
</evidence>
<dbReference type="OrthoDB" id="9808002at2"/>
<evidence type="ECO:0000313" key="13">
    <source>
        <dbReference type="Proteomes" id="UP000305654"/>
    </source>
</evidence>
<comment type="similarity">
    <text evidence="3">Belongs to the class-V pyridoxal-phosphate-dependent aminotransferase family. NifS/IscS subfamily.</text>
</comment>
<dbReference type="InterPro" id="IPR015422">
    <property type="entry name" value="PyrdxlP-dep_Trfase_small"/>
</dbReference>
<dbReference type="GO" id="GO:0008483">
    <property type="term" value="F:transaminase activity"/>
    <property type="evidence" value="ECO:0007669"/>
    <property type="project" value="UniProtKB-KW"/>
</dbReference>
<evidence type="ECO:0000256" key="2">
    <source>
        <dbReference type="ARBA" id="ARBA00003120"/>
    </source>
</evidence>
<comment type="function">
    <text evidence="2">Catalyzes the removal of elemental sulfur atoms from cysteine to produce alanine. Seems to participate in the biosynthesis of the nitrogenase metalloclusters by providing the inorganic sulfur required for the Fe-S core formation.</text>
</comment>
<dbReference type="EMBL" id="VCDI01000002">
    <property type="protein sequence ID" value="TLU73352.1"/>
    <property type="molecule type" value="Genomic_DNA"/>
</dbReference>
<dbReference type="GO" id="GO:0051536">
    <property type="term" value="F:iron-sulfur cluster binding"/>
    <property type="evidence" value="ECO:0007669"/>
    <property type="project" value="UniProtKB-KW"/>
</dbReference>
<keyword evidence="8" id="KW-0408">Iron</keyword>
<dbReference type="Gene3D" id="3.90.1150.10">
    <property type="entry name" value="Aspartate Aminotransferase, domain 1"/>
    <property type="match status" value="1"/>
</dbReference>
<accession>A0A5R9J708</accession>
<organism evidence="12 13">
    <name type="scientific">Lichenicoccus roseus</name>
    <dbReference type="NCBI Taxonomy" id="2683649"/>
    <lineage>
        <taxon>Bacteria</taxon>
        <taxon>Pseudomonadati</taxon>
        <taxon>Pseudomonadota</taxon>
        <taxon>Alphaproteobacteria</taxon>
        <taxon>Acetobacterales</taxon>
        <taxon>Acetobacteraceae</taxon>
        <taxon>Lichenicoccus</taxon>
    </lineage>
</organism>
<dbReference type="InterPro" id="IPR000192">
    <property type="entry name" value="Aminotrans_V_dom"/>
</dbReference>
<evidence type="ECO:0000256" key="9">
    <source>
        <dbReference type="ARBA" id="ARBA00023014"/>
    </source>
</evidence>
<dbReference type="InterPro" id="IPR015424">
    <property type="entry name" value="PyrdxlP-dep_Trfase"/>
</dbReference>
<dbReference type="Pfam" id="PF00266">
    <property type="entry name" value="Aminotran_5"/>
    <property type="match status" value="1"/>
</dbReference>
<evidence type="ECO:0000313" key="12">
    <source>
        <dbReference type="EMBL" id="TLU73352.1"/>
    </source>
</evidence>
<dbReference type="RefSeq" id="WP_138325432.1">
    <property type="nucleotide sequence ID" value="NZ_VCDI01000002.1"/>
</dbReference>
<sequence length="366" mass="36548">MLFDANASETPRLAALAAADAAQRLAGNPASPHRAGRAARAVLESAREQLADLFGGEPDDLVFTSGGTEANALALHGVGRPILFGATEHDAVRQALPPGARPLQVPADGRILLETIDRALAEAPGPALVCLMLANNETGVLHPVAGAARLCRRYGAWLHVDAVQAAGRLPLDVASLGADSVALSGHKLGGPKGAGALLLAGARRGRLPPMIAGGGQEQGRRGGTPALGAIAGFAAAAAAAVAAQATTGARQATLRDRIEHAAISFGAVPCGAAAPRLPNTTCLALPGRPAASQLIALDLAGYGVSAGSACSSGKVARSHVLAAMGLGSLAGEAIRVSLPWDVQEAAVDGFIAAYIRMATQAGSRPA</sequence>
<dbReference type="AlphaFoldDB" id="A0A5R9J708"/>
<dbReference type="GO" id="GO:0046872">
    <property type="term" value="F:metal ion binding"/>
    <property type="evidence" value="ECO:0007669"/>
    <property type="project" value="UniProtKB-KW"/>
</dbReference>
<keyword evidence="9" id="KW-0411">Iron-sulfur</keyword>
<gene>
    <name evidence="12" type="ORF">FE263_08110</name>
</gene>
<dbReference type="Proteomes" id="UP000305654">
    <property type="component" value="Unassembled WGS sequence"/>
</dbReference>
<comment type="caution">
    <text evidence="12">The sequence shown here is derived from an EMBL/GenBank/DDBJ whole genome shotgun (WGS) entry which is preliminary data.</text>
</comment>
<comment type="catalytic activity">
    <reaction evidence="10">
        <text>(sulfur carrier)-H + L-cysteine = (sulfur carrier)-SH + L-alanine</text>
        <dbReference type="Rhea" id="RHEA:43892"/>
        <dbReference type="Rhea" id="RHEA-COMP:14737"/>
        <dbReference type="Rhea" id="RHEA-COMP:14739"/>
        <dbReference type="ChEBI" id="CHEBI:29917"/>
        <dbReference type="ChEBI" id="CHEBI:35235"/>
        <dbReference type="ChEBI" id="CHEBI:57972"/>
        <dbReference type="ChEBI" id="CHEBI:64428"/>
        <dbReference type="EC" id="2.8.1.7"/>
    </reaction>
</comment>
<keyword evidence="7" id="KW-0663">Pyridoxal phosphate</keyword>
<dbReference type="GO" id="GO:0031071">
    <property type="term" value="F:cysteine desulfurase activity"/>
    <property type="evidence" value="ECO:0007669"/>
    <property type="project" value="UniProtKB-EC"/>
</dbReference>
<evidence type="ECO:0000256" key="4">
    <source>
        <dbReference type="ARBA" id="ARBA00013558"/>
    </source>
</evidence>
<comment type="cofactor">
    <cofactor evidence="1">
        <name>pyridoxal 5'-phosphate</name>
        <dbReference type="ChEBI" id="CHEBI:597326"/>
    </cofactor>
</comment>
<dbReference type="InterPro" id="IPR015421">
    <property type="entry name" value="PyrdxlP-dep_Trfase_major"/>
</dbReference>
<evidence type="ECO:0000256" key="10">
    <source>
        <dbReference type="ARBA" id="ARBA00050776"/>
    </source>
</evidence>
<dbReference type="InterPro" id="IPR016454">
    <property type="entry name" value="Cysteine_dSase"/>
</dbReference>
<evidence type="ECO:0000256" key="1">
    <source>
        <dbReference type="ARBA" id="ARBA00001933"/>
    </source>
</evidence>
<name>A0A5R9J708_9PROT</name>
<evidence type="ECO:0000256" key="7">
    <source>
        <dbReference type="ARBA" id="ARBA00022898"/>
    </source>
</evidence>
<evidence type="ECO:0000256" key="3">
    <source>
        <dbReference type="ARBA" id="ARBA00006490"/>
    </source>
</evidence>
<dbReference type="PANTHER" id="PTHR11601:SF34">
    <property type="entry name" value="CYSTEINE DESULFURASE"/>
    <property type="match status" value="1"/>
</dbReference>
<feature type="domain" description="Aminotransferase class V" evidence="11">
    <location>
        <begin position="2"/>
        <end position="348"/>
    </location>
</feature>
<keyword evidence="5 12" id="KW-0808">Transferase</keyword>
<keyword evidence="6" id="KW-0479">Metal-binding</keyword>
<proteinExistence type="inferred from homology"/>
<protein>
    <recommendedName>
        <fullName evidence="4">Cysteine desulfurase</fullName>
    </recommendedName>
</protein>
<dbReference type="PANTHER" id="PTHR11601">
    <property type="entry name" value="CYSTEINE DESULFURYLASE FAMILY MEMBER"/>
    <property type="match status" value="1"/>
</dbReference>
<keyword evidence="12" id="KW-0032">Aminotransferase</keyword>
<keyword evidence="13" id="KW-1185">Reference proteome</keyword>
<evidence type="ECO:0000256" key="8">
    <source>
        <dbReference type="ARBA" id="ARBA00023004"/>
    </source>
</evidence>
<dbReference type="PIRSF" id="PIRSF005572">
    <property type="entry name" value="NifS"/>
    <property type="match status" value="1"/>
</dbReference>
<reference evidence="12 13" key="1">
    <citation type="submission" date="2019-05" db="EMBL/GenBank/DDBJ databases">
        <authorList>
            <person name="Pankratov T."/>
            <person name="Grouzdev D."/>
        </authorList>
    </citation>
    <scope>NUCLEOTIDE SEQUENCE [LARGE SCALE GENOMIC DNA]</scope>
    <source>
        <strain evidence="12 13">KEBCLARHB70R</strain>
    </source>
</reference>
<dbReference type="Gene3D" id="3.40.640.10">
    <property type="entry name" value="Type I PLP-dependent aspartate aminotransferase-like (Major domain)"/>
    <property type="match status" value="1"/>
</dbReference>
<evidence type="ECO:0000256" key="6">
    <source>
        <dbReference type="ARBA" id="ARBA00022723"/>
    </source>
</evidence>
<dbReference type="Gene3D" id="1.10.260.50">
    <property type="match status" value="1"/>
</dbReference>
<evidence type="ECO:0000256" key="5">
    <source>
        <dbReference type="ARBA" id="ARBA00022679"/>
    </source>
</evidence>
<dbReference type="SUPFAM" id="SSF53383">
    <property type="entry name" value="PLP-dependent transferases"/>
    <property type="match status" value="1"/>
</dbReference>